<evidence type="ECO:0000313" key="1">
    <source>
        <dbReference type="EMBL" id="ETO07346.1"/>
    </source>
</evidence>
<protein>
    <submittedName>
        <fullName evidence="1">Uncharacterized protein</fullName>
    </submittedName>
</protein>
<organism evidence="1 2">
    <name type="scientific">Reticulomyxa filosa</name>
    <dbReference type="NCBI Taxonomy" id="46433"/>
    <lineage>
        <taxon>Eukaryota</taxon>
        <taxon>Sar</taxon>
        <taxon>Rhizaria</taxon>
        <taxon>Retaria</taxon>
        <taxon>Foraminifera</taxon>
        <taxon>Monothalamids</taxon>
        <taxon>Reticulomyxidae</taxon>
        <taxon>Reticulomyxa</taxon>
    </lineage>
</organism>
<dbReference type="Proteomes" id="UP000023152">
    <property type="component" value="Unassembled WGS sequence"/>
</dbReference>
<proteinExistence type="predicted"/>
<dbReference type="SUPFAM" id="SSF48371">
    <property type="entry name" value="ARM repeat"/>
    <property type="match status" value="1"/>
</dbReference>
<keyword evidence="2" id="KW-1185">Reference proteome</keyword>
<accession>X6M164</accession>
<dbReference type="OrthoDB" id="298726at2759"/>
<evidence type="ECO:0000313" key="2">
    <source>
        <dbReference type="Proteomes" id="UP000023152"/>
    </source>
</evidence>
<name>X6M164_RETFI</name>
<sequence length="202" mass="24008">MRKIIWKTLNEMEKQLNDAFNSLKDMLNEDDYWEYGKALETITVKLSGKQFDNAFNYFINRFNWECIYGDNYAFLLYEIAQRLNERQMNIELNYLMDKLNDKNEHQNIRIKCIKILERISNKCEDEKNRKLYAKSIGYLSMKLNKKQLDDVFERLNGLKDESECICALCGQSLETMSTKLNDKQLDRVFSACIHGLKESMES</sequence>
<dbReference type="AlphaFoldDB" id="X6M164"/>
<dbReference type="Gene3D" id="1.25.10.10">
    <property type="entry name" value="Leucine-rich Repeat Variant"/>
    <property type="match status" value="1"/>
</dbReference>
<gene>
    <name evidence="1" type="ORF">RFI_30045</name>
</gene>
<dbReference type="InterPro" id="IPR011989">
    <property type="entry name" value="ARM-like"/>
</dbReference>
<dbReference type="InterPro" id="IPR016024">
    <property type="entry name" value="ARM-type_fold"/>
</dbReference>
<reference evidence="1 2" key="1">
    <citation type="journal article" date="2013" name="Curr. Biol.">
        <title>The Genome of the Foraminiferan Reticulomyxa filosa.</title>
        <authorList>
            <person name="Glockner G."/>
            <person name="Hulsmann N."/>
            <person name="Schleicher M."/>
            <person name="Noegel A.A."/>
            <person name="Eichinger L."/>
            <person name="Gallinger C."/>
            <person name="Pawlowski J."/>
            <person name="Sierra R."/>
            <person name="Euteneuer U."/>
            <person name="Pillet L."/>
            <person name="Moustafa A."/>
            <person name="Platzer M."/>
            <person name="Groth M."/>
            <person name="Szafranski K."/>
            <person name="Schliwa M."/>
        </authorList>
    </citation>
    <scope>NUCLEOTIDE SEQUENCE [LARGE SCALE GENOMIC DNA]</scope>
</reference>
<comment type="caution">
    <text evidence="1">The sequence shown here is derived from an EMBL/GenBank/DDBJ whole genome shotgun (WGS) entry which is preliminary data.</text>
</comment>
<dbReference type="EMBL" id="ASPP01026242">
    <property type="protein sequence ID" value="ETO07346.1"/>
    <property type="molecule type" value="Genomic_DNA"/>
</dbReference>